<reference evidence="8" key="1">
    <citation type="journal article" date="2019" name="Int. J. Syst. Evol. Microbiol.">
        <title>The Global Catalogue of Microorganisms (GCM) 10K type strain sequencing project: providing services to taxonomists for standard genome sequencing and annotation.</title>
        <authorList>
            <consortium name="The Broad Institute Genomics Platform"/>
            <consortium name="The Broad Institute Genome Sequencing Center for Infectious Disease"/>
            <person name="Wu L."/>
            <person name="Ma J."/>
        </authorList>
    </citation>
    <scope>NUCLEOTIDE SEQUENCE [LARGE SCALE GENOMIC DNA]</scope>
    <source>
        <strain evidence="8">CGMCC 4.7178</strain>
    </source>
</reference>
<dbReference type="InterPro" id="IPR016166">
    <property type="entry name" value="FAD-bd_PCMH"/>
</dbReference>
<dbReference type="PANTHER" id="PTHR42973">
    <property type="entry name" value="BINDING OXIDOREDUCTASE, PUTATIVE (AFU_ORTHOLOGUE AFUA_1G17690)-RELATED"/>
    <property type="match status" value="1"/>
</dbReference>
<dbReference type="PANTHER" id="PTHR42973:SF39">
    <property type="entry name" value="FAD-BINDING PCMH-TYPE DOMAIN-CONTAINING PROTEIN"/>
    <property type="match status" value="1"/>
</dbReference>
<dbReference type="InterPro" id="IPR036318">
    <property type="entry name" value="FAD-bd_PCMH-like_sf"/>
</dbReference>
<keyword evidence="5" id="KW-0560">Oxidoreductase</keyword>
<keyword evidence="4" id="KW-0274">FAD</keyword>
<comment type="cofactor">
    <cofactor evidence="1">
        <name>FAD</name>
        <dbReference type="ChEBI" id="CHEBI:57692"/>
    </cofactor>
</comment>
<evidence type="ECO:0000259" key="6">
    <source>
        <dbReference type="PROSITE" id="PS51387"/>
    </source>
</evidence>
<evidence type="ECO:0000256" key="1">
    <source>
        <dbReference type="ARBA" id="ARBA00001974"/>
    </source>
</evidence>
<evidence type="ECO:0000256" key="5">
    <source>
        <dbReference type="ARBA" id="ARBA00023002"/>
    </source>
</evidence>
<dbReference type="EMBL" id="BMMP01000007">
    <property type="protein sequence ID" value="GGO49318.1"/>
    <property type="molecule type" value="Genomic_DNA"/>
</dbReference>
<feature type="domain" description="FAD-binding PCMH-type" evidence="6">
    <location>
        <begin position="40"/>
        <end position="210"/>
    </location>
</feature>
<keyword evidence="8" id="KW-1185">Reference proteome</keyword>
<dbReference type="RefSeq" id="WP_189037288.1">
    <property type="nucleotide sequence ID" value="NZ_BMMP01000007.1"/>
</dbReference>
<dbReference type="Gene3D" id="3.30.465.10">
    <property type="match status" value="1"/>
</dbReference>
<evidence type="ECO:0000256" key="3">
    <source>
        <dbReference type="ARBA" id="ARBA00022630"/>
    </source>
</evidence>
<dbReference type="Proteomes" id="UP000631535">
    <property type="component" value="Unassembled WGS sequence"/>
</dbReference>
<evidence type="ECO:0000313" key="8">
    <source>
        <dbReference type="Proteomes" id="UP000631535"/>
    </source>
</evidence>
<dbReference type="InterPro" id="IPR016169">
    <property type="entry name" value="FAD-bd_PCMH_sub2"/>
</dbReference>
<dbReference type="SUPFAM" id="SSF56176">
    <property type="entry name" value="FAD-binding/transporter-associated domain-like"/>
    <property type="match status" value="1"/>
</dbReference>
<evidence type="ECO:0000313" key="7">
    <source>
        <dbReference type="EMBL" id="GGO49318.1"/>
    </source>
</evidence>
<proteinExistence type="inferred from homology"/>
<name>A0ABQ2MBB6_9ACTN</name>
<comment type="caution">
    <text evidence="7">The sequence shown here is derived from an EMBL/GenBank/DDBJ whole genome shotgun (WGS) entry which is preliminary data.</text>
</comment>
<dbReference type="Gene3D" id="3.40.462.20">
    <property type="match status" value="1"/>
</dbReference>
<protein>
    <submittedName>
        <fullName evidence="7">Oxidoreductase</fullName>
    </submittedName>
</protein>
<dbReference type="PROSITE" id="PS51387">
    <property type="entry name" value="FAD_PCMH"/>
    <property type="match status" value="1"/>
</dbReference>
<evidence type="ECO:0000256" key="2">
    <source>
        <dbReference type="ARBA" id="ARBA00005466"/>
    </source>
</evidence>
<accession>A0ABQ2MBB6</accession>
<keyword evidence="3" id="KW-0285">Flavoprotein</keyword>
<comment type="similarity">
    <text evidence="2">Belongs to the oxygen-dependent FAD-linked oxidoreductase family.</text>
</comment>
<dbReference type="Pfam" id="PF01565">
    <property type="entry name" value="FAD_binding_4"/>
    <property type="match status" value="1"/>
</dbReference>
<sequence>MADRAAARRVPFPADEVRGRVLLPDDGAWSGECSGFQAGYRHRPDVVVTAADADDVRTAVRHAAAHELPFAVQATGHGLGRALDGGVLVSTRRMAHVQVDAAARTARVGAGARWGDVVEEAARSGLAPLSGSGPGVGAVSYTLNGGVGLLAREFGYAADHVRSLDVVTSDGRLRHVAPDSEPDLFWALRGGGGRGGFGVVTELEIGLVPVERFYGGQLIFDGALAGDVVEAWRAWTATVPEELTSSVTMLDYPDVPALPEGLRGRYAAQVQIAYNGGRAEGERLVEPLRAVGPRLGETLRTMPYTESAGVYNEPDMPHGYQGANVLLGGELPDQGVLGSVLELTGPRAPAMTVLSLRHMGGALGREPEVPGAVGHREAGYLMVLLSVTEDAASPEADAMHERVFELVEPWTVGASSNFLYGRASRAVAGGGPDAHGSEQRRRLRGLKALVDPVNLFGSV</sequence>
<dbReference type="InterPro" id="IPR050416">
    <property type="entry name" value="FAD-linked_Oxidoreductase"/>
</dbReference>
<evidence type="ECO:0000256" key="4">
    <source>
        <dbReference type="ARBA" id="ARBA00022827"/>
    </source>
</evidence>
<dbReference type="InterPro" id="IPR016167">
    <property type="entry name" value="FAD-bd_PCMH_sub1"/>
</dbReference>
<dbReference type="InterPro" id="IPR006094">
    <property type="entry name" value="Oxid_FAD_bind_N"/>
</dbReference>
<organism evidence="7 8">
    <name type="scientific">Streptomyces daqingensis</name>
    <dbReference type="NCBI Taxonomy" id="1472640"/>
    <lineage>
        <taxon>Bacteria</taxon>
        <taxon>Bacillati</taxon>
        <taxon>Actinomycetota</taxon>
        <taxon>Actinomycetes</taxon>
        <taxon>Kitasatosporales</taxon>
        <taxon>Streptomycetaceae</taxon>
        <taxon>Streptomyces</taxon>
    </lineage>
</organism>
<gene>
    <name evidence="7" type="ORF">GCM10012287_26380</name>
</gene>
<dbReference type="Gene3D" id="3.30.43.10">
    <property type="entry name" value="Uridine Diphospho-n-acetylenolpyruvylglucosamine Reductase, domain 2"/>
    <property type="match status" value="1"/>
</dbReference>